<dbReference type="SUPFAM" id="SSF52540">
    <property type="entry name" value="P-loop containing nucleoside triphosphate hydrolases"/>
    <property type="match status" value="1"/>
</dbReference>
<evidence type="ECO:0000256" key="1">
    <source>
        <dbReference type="SAM" id="Coils"/>
    </source>
</evidence>
<accession>A0AAW0PZK3</accession>
<feature type="region of interest" description="Disordered" evidence="2">
    <location>
        <begin position="409"/>
        <end position="439"/>
    </location>
</feature>
<gene>
    <name evidence="3" type="ORF">WMY93_006413</name>
</gene>
<dbReference type="SUPFAM" id="SSF57997">
    <property type="entry name" value="Tropomyosin"/>
    <property type="match status" value="1"/>
</dbReference>
<feature type="compositionally biased region" description="Basic and acidic residues" evidence="2">
    <location>
        <begin position="421"/>
        <end position="439"/>
    </location>
</feature>
<evidence type="ECO:0000313" key="3">
    <source>
        <dbReference type="EMBL" id="KAK7930018.1"/>
    </source>
</evidence>
<comment type="caution">
    <text evidence="3">The sequence shown here is derived from an EMBL/GenBank/DDBJ whole genome shotgun (WGS) entry which is preliminary data.</text>
</comment>
<keyword evidence="4" id="KW-1185">Reference proteome</keyword>
<evidence type="ECO:0000256" key="2">
    <source>
        <dbReference type="SAM" id="MobiDB-lite"/>
    </source>
</evidence>
<sequence>MLFTCENNTEQSAFVCKPEESEEKLKSTKEVQKRAEEKYKMLENKMKNAEAEREKELKAAQQKLNVAKSKADAFQKKLKQKQQESDAVALELEELRREQTGYEQQIQAVEEAMKAIQEQIDTLSSTVSQNKDAVRKAQEELAKQKEVIMAQDKALKVKSAEANKINEQNNEVQLKIKEMEHNISKHHKESQDAADEVSRMLNKHDWIHAERHLFGQPNSSYDFKTNNPREAGQRLKKLEETTTKLERNVNKRAMNMLNEAEERYNELMKKKRIVENDKAKILQTIEQLDQKKNEALNLAWQKVNKDFGSIFSTLLPGATAKLAPHRDITSGTVSHFGHVAIQTCPIYILDEVDAALDLSHTQNIGQMLRTHFRHSQFIVVSLKDGMFTNANVLFKTKFVDGMSTVSRSALSQSDANLPQKGQDKARQKDKQRAKPREVN</sequence>
<dbReference type="Proteomes" id="UP001460270">
    <property type="component" value="Unassembled WGS sequence"/>
</dbReference>
<organism evidence="3 4">
    <name type="scientific">Mugilogobius chulae</name>
    <name type="common">yellowstripe goby</name>
    <dbReference type="NCBI Taxonomy" id="88201"/>
    <lineage>
        <taxon>Eukaryota</taxon>
        <taxon>Metazoa</taxon>
        <taxon>Chordata</taxon>
        <taxon>Craniata</taxon>
        <taxon>Vertebrata</taxon>
        <taxon>Euteleostomi</taxon>
        <taxon>Actinopterygii</taxon>
        <taxon>Neopterygii</taxon>
        <taxon>Teleostei</taxon>
        <taxon>Neoteleostei</taxon>
        <taxon>Acanthomorphata</taxon>
        <taxon>Gobiaria</taxon>
        <taxon>Gobiiformes</taxon>
        <taxon>Gobioidei</taxon>
        <taxon>Gobiidae</taxon>
        <taxon>Gobionellinae</taxon>
        <taxon>Mugilogobius</taxon>
    </lineage>
</organism>
<evidence type="ECO:0008006" key="5">
    <source>
        <dbReference type="Google" id="ProtNLM"/>
    </source>
</evidence>
<dbReference type="Gene3D" id="3.40.50.300">
    <property type="entry name" value="P-loop containing nucleotide triphosphate hydrolases"/>
    <property type="match status" value="2"/>
</dbReference>
<evidence type="ECO:0000313" key="4">
    <source>
        <dbReference type="Proteomes" id="UP001460270"/>
    </source>
</evidence>
<feature type="coiled-coil region" evidence="1">
    <location>
        <begin position="25"/>
        <end position="196"/>
    </location>
</feature>
<name>A0AAW0PZK3_9GOBI</name>
<dbReference type="PANTHER" id="PTHR43977">
    <property type="entry name" value="STRUCTURAL MAINTENANCE OF CHROMOSOMES PROTEIN 3"/>
    <property type="match status" value="1"/>
</dbReference>
<dbReference type="InterPro" id="IPR027417">
    <property type="entry name" value="P-loop_NTPase"/>
</dbReference>
<dbReference type="AlphaFoldDB" id="A0AAW0PZK3"/>
<reference evidence="4" key="1">
    <citation type="submission" date="2024-04" db="EMBL/GenBank/DDBJ databases">
        <title>Salinicola lusitanus LLJ914,a marine bacterium isolated from the Okinawa Trough.</title>
        <authorList>
            <person name="Li J."/>
        </authorList>
    </citation>
    <scope>NUCLEOTIDE SEQUENCE [LARGE SCALE GENOMIC DNA]</scope>
</reference>
<feature type="coiled-coil region" evidence="1">
    <location>
        <begin position="250"/>
        <end position="298"/>
    </location>
</feature>
<keyword evidence="1" id="KW-0175">Coiled coil</keyword>
<protein>
    <recommendedName>
        <fullName evidence="5">Structural maintenance of chromosomes protein 2</fullName>
    </recommendedName>
</protein>
<proteinExistence type="predicted"/>
<dbReference type="EMBL" id="JBBPFD010000004">
    <property type="protein sequence ID" value="KAK7930018.1"/>
    <property type="molecule type" value="Genomic_DNA"/>
</dbReference>